<feature type="compositionally biased region" description="Low complexity" evidence="9">
    <location>
        <begin position="863"/>
        <end position="880"/>
    </location>
</feature>
<keyword evidence="4" id="KW-0378">Hydrolase</keyword>
<dbReference type="Gene3D" id="1.10.150.80">
    <property type="entry name" value="HRDC domain"/>
    <property type="match status" value="1"/>
</dbReference>
<feature type="region of interest" description="Disordered" evidence="9">
    <location>
        <begin position="736"/>
        <end position="759"/>
    </location>
</feature>
<dbReference type="GO" id="GO:0071038">
    <property type="term" value="P:TRAMP-dependent tRNA surveillance pathway"/>
    <property type="evidence" value="ECO:0007669"/>
    <property type="project" value="TreeGrafter"/>
</dbReference>
<comment type="similarity">
    <text evidence="8">Belongs to the exosome component 10/RRP6 family.</text>
</comment>
<gene>
    <name evidence="11" type="ORF">Taro_027285</name>
</gene>
<evidence type="ECO:0000256" key="6">
    <source>
        <dbReference type="ARBA" id="ARBA00022839"/>
    </source>
</evidence>
<accession>A0A843VHP1</accession>
<reference evidence="11" key="1">
    <citation type="submission" date="2017-07" db="EMBL/GenBank/DDBJ databases">
        <title>Taro Niue Genome Assembly and Annotation.</title>
        <authorList>
            <person name="Atibalentja N."/>
            <person name="Keating K."/>
            <person name="Fields C.J."/>
        </authorList>
    </citation>
    <scope>NUCLEOTIDE SEQUENCE</scope>
    <source>
        <strain evidence="11">Niue_2</strain>
        <tissue evidence="11">Leaf</tissue>
    </source>
</reference>
<evidence type="ECO:0000256" key="1">
    <source>
        <dbReference type="ARBA" id="ARBA00004123"/>
    </source>
</evidence>
<keyword evidence="7" id="KW-0539">Nucleus</keyword>
<proteinExistence type="inferred from homology"/>
<evidence type="ECO:0000313" key="12">
    <source>
        <dbReference type="Proteomes" id="UP000652761"/>
    </source>
</evidence>
<dbReference type="InterPro" id="IPR012588">
    <property type="entry name" value="Exosome-assoc_fac_Rrp6_N"/>
</dbReference>
<sequence length="980" mass="108091">MEADASPQQEHKAEKLLALAKGPLAASAARLAAHSRALPSGRDFHFYHNFDQFRSPAREIAARSQSLLSGIGSSALLRGSGRQQPGTEQPALPEDLDDAHDCLVNLNDEILERFGVSMDEFRRLREEEEGGAAGGDRAAGMEAGGFQMVYGKKGKKKKDGASDVYGVEGAVDASGGSALKVASRDKKTSGPRSQVPFHIPTIPRPQDQFMILVNNSNHPFEHVWLERSEDGSRFVHPLEKLSVLDFLDGNIGDDEPVKPPLVENTPFTLVEGVKELKELAAKLRKVDEFAVDLEHNHYRSFQGLTCLMQISTRTEDFIVDTLKLRVHVGPHLREVFKDPFKKKVMHGSDRDILWLQRDFGIYVCNLFDTGQASRILQLERNSLEFLLHNFCDVTANKEYQHADWRLRPLPDDMLKYAREDTHYLLYIYDVMKRMLLSESSKTELGDSLLGEVCPCVIYIFFLSLGEILYMRKIISLCFFSSVVKTSEVICEFDSHSLGLLVYKRSYDVCMLLYEKELLTETSYLRIYGLNEADFNPQQLAVVAGLCEWRDNVARLEDESTGYVLPNRTLLEIARQMPLTSGMLKRLVKSKHPYIERHLGSVVAIIRSSIGNAAAFETISEQLKKGHLKAAAGGGVEDDSESPPVIEEHASAETATMDGVGSLERTAELSTSMVMNDGLKTDSSSVIGSCEPSDSVVTSTVEKQDHDLVLPLRAKAVNVASVQTLKKPTSAFGALFGNSSSKRKLDPDSKGRNAEQGKTEIKLEQIKSSVTLPFHSFSGGVGQATLGPGPTLMSAKPQQPEPPTHQENEPRLAAAAELDGIIPLANESDDSQSPGDSPSNNDGLKHREWFPQIPRDGSAERSVVEMSMPEEPMSLSELSSSFQKCFQSTNQSQSAKEAGKEGTSSPLQPYDYAAAGKEVKFGDGQDRNSVAEDDNPIRGRRRRGSAVRHGGVADEEKLNDFQAPRRCQAFPASGNRSATFR</sequence>
<dbReference type="PANTHER" id="PTHR12124">
    <property type="entry name" value="POLYMYOSITIS/SCLERODERMA AUTOANTIGEN-RELATED"/>
    <property type="match status" value="1"/>
</dbReference>
<dbReference type="GO" id="GO:0000166">
    <property type="term" value="F:nucleotide binding"/>
    <property type="evidence" value="ECO:0007669"/>
    <property type="project" value="InterPro"/>
</dbReference>
<organism evidence="11 12">
    <name type="scientific">Colocasia esculenta</name>
    <name type="common">Wild taro</name>
    <name type="synonym">Arum esculentum</name>
    <dbReference type="NCBI Taxonomy" id="4460"/>
    <lineage>
        <taxon>Eukaryota</taxon>
        <taxon>Viridiplantae</taxon>
        <taxon>Streptophyta</taxon>
        <taxon>Embryophyta</taxon>
        <taxon>Tracheophyta</taxon>
        <taxon>Spermatophyta</taxon>
        <taxon>Magnoliopsida</taxon>
        <taxon>Liliopsida</taxon>
        <taxon>Araceae</taxon>
        <taxon>Aroideae</taxon>
        <taxon>Colocasieae</taxon>
        <taxon>Colocasia</taxon>
    </lineage>
</organism>
<dbReference type="GO" id="GO:0071039">
    <property type="term" value="P:nuclear polyadenylation-dependent CUT catabolic process"/>
    <property type="evidence" value="ECO:0007669"/>
    <property type="project" value="TreeGrafter"/>
</dbReference>
<dbReference type="GO" id="GO:0000467">
    <property type="term" value="P:exonucleolytic trimming to generate mature 3'-end of 5.8S rRNA from tricistronic rRNA transcript (SSU-rRNA, 5.8S rRNA, LSU-rRNA)"/>
    <property type="evidence" value="ECO:0007669"/>
    <property type="project" value="InterPro"/>
</dbReference>
<comment type="caution">
    <text evidence="11">The sequence shown here is derived from an EMBL/GenBank/DDBJ whole genome shotgun (WGS) entry which is preliminary data.</text>
</comment>
<feature type="region of interest" description="Disordered" evidence="9">
    <location>
        <begin position="778"/>
        <end position="808"/>
    </location>
</feature>
<evidence type="ECO:0000256" key="8">
    <source>
        <dbReference type="ARBA" id="ARBA00043957"/>
    </source>
</evidence>
<dbReference type="Pfam" id="PF01612">
    <property type="entry name" value="DNA_pol_A_exo1"/>
    <property type="match status" value="1"/>
</dbReference>
<evidence type="ECO:0000259" key="10">
    <source>
        <dbReference type="PROSITE" id="PS50967"/>
    </source>
</evidence>
<dbReference type="SUPFAM" id="SSF47819">
    <property type="entry name" value="HRDC-like"/>
    <property type="match status" value="1"/>
</dbReference>
<dbReference type="EMBL" id="NMUH01001697">
    <property type="protein sequence ID" value="MQL94636.1"/>
    <property type="molecule type" value="Genomic_DNA"/>
</dbReference>
<protein>
    <recommendedName>
        <fullName evidence="10">HRDC domain-containing protein</fullName>
    </recommendedName>
</protein>
<feature type="region of interest" description="Disordered" evidence="9">
    <location>
        <begin position="76"/>
        <end position="95"/>
    </location>
</feature>
<dbReference type="InterPro" id="IPR012337">
    <property type="entry name" value="RNaseH-like_sf"/>
</dbReference>
<dbReference type="PANTHER" id="PTHR12124:SF47">
    <property type="entry name" value="EXOSOME COMPONENT 10"/>
    <property type="match status" value="1"/>
</dbReference>
<dbReference type="InterPro" id="IPR002121">
    <property type="entry name" value="HRDC_dom"/>
</dbReference>
<dbReference type="CDD" id="cd06147">
    <property type="entry name" value="Rrp6p_like_exo"/>
    <property type="match status" value="1"/>
</dbReference>
<dbReference type="FunFam" id="3.30.420.10:FF:000065">
    <property type="entry name" value="Protein RRP6-like 2 isoform A"/>
    <property type="match status" value="1"/>
</dbReference>
<keyword evidence="2" id="KW-0698">rRNA processing</keyword>
<dbReference type="Proteomes" id="UP000652761">
    <property type="component" value="Unassembled WGS sequence"/>
</dbReference>
<keyword evidence="6" id="KW-0269">Exonuclease</keyword>
<dbReference type="SMART" id="SM00474">
    <property type="entry name" value="35EXOc"/>
    <property type="match status" value="1"/>
</dbReference>
<dbReference type="GO" id="GO:0071051">
    <property type="term" value="P:poly(A)-dependent snoRNA 3'-end processing"/>
    <property type="evidence" value="ECO:0007669"/>
    <property type="project" value="TreeGrafter"/>
</dbReference>
<dbReference type="GO" id="GO:0071036">
    <property type="term" value="P:nuclear polyadenylation-dependent snoRNA catabolic process"/>
    <property type="evidence" value="ECO:0007669"/>
    <property type="project" value="TreeGrafter"/>
</dbReference>
<evidence type="ECO:0000256" key="9">
    <source>
        <dbReference type="SAM" id="MobiDB-lite"/>
    </source>
</evidence>
<dbReference type="GO" id="GO:0003727">
    <property type="term" value="F:single-stranded RNA binding"/>
    <property type="evidence" value="ECO:0007669"/>
    <property type="project" value="TreeGrafter"/>
</dbReference>
<feature type="compositionally biased region" description="Basic and acidic residues" evidence="9">
    <location>
        <begin position="742"/>
        <end position="759"/>
    </location>
</feature>
<evidence type="ECO:0000256" key="3">
    <source>
        <dbReference type="ARBA" id="ARBA00022722"/>
    </source>
</evidence>
<dbReference type="InterPro" id="IPR049559">
    <property type="entry name" value="Rrp6p-like_exo"/>
</dbReference>
<dbReference type="InterPro" id="IPR045092">
    <property type="entry name" value="Rrp6-like"/>
</dbReference>
<dbReference type="GO" id="GO:0000175">
    <property type="term" value="F:3'-5'-RNA exonuclease activity"/>
    <property type="evidence" value="ECO:0007669"/>
    <property type="project" value="InterPro"/>
</dbReference>
<feature type="compositionally biased region" description="Basic and acidic residues" evidence="9">
    <location>
        <begin position="916"/>
        <end position="929"/>
    </location>
</feature>
<evidence type="ECO:0000256" key="2">
    <source>
        <dbReference type="ARBA" id="ARBA00022552"/>
    </source>
</evidence>
<keyword evidence="12" id="KW-1185">Reference proteome</keyword>
<dbReference type="FunFam" id="1.10.150.80:FF:000001">
    <property type="entry name" value="Putative exosome component 10"/>
    <property type="match status" value="1"/>
</dbReference>
<dbReference type="GO" id="GO:0080188">
    <property type="term" value="P:gene silencing by siRNA-directed DNA methylation"/>
    <property type="evidence" value="ECO:0007669"/>
    <property type="project" value="UniProtKB-ARBA"/>
</dbReference>
<dbReference type="SMART" id="SM00341">
    <property type="entry name" value="HRDC"/>
    <property type="match status" value="1"/>
</dbReference>
<dbReference type="InterPro" id="IPR044876">
    <property type="entry name" value="HRDC_dom_sf"/>
</dbReference>
<evidence type="ECO:0000313" key="11">
    <source>
        <dbReference type="EMBL" id="MQL94636.1"/>
    </source>
</evidence>
<feature type="region of interest" description="Disordered" evidence="9">
    <location>
        <begin position="824"/>
        <end position="980"/>
    </location>
</feature>
<evidence type="ECO:0000256" key="7">
    <source>
        <dbReference type="ARBA" id="ARBA00023242"/>
    </source>
</evidence>
<dbReference type="SUPFAM" id="SSF53098">
    <property type="entry name" value="Ribonuclease H-like"/>
    <property type="match status" value="1"/>
</dbReference>
<dbReference type="PROSITE" id="PS50967">
    <property type="entry name" value="HRDC"/>
    <property type="match status" value="1"/>
</dbReference>
<dbReference type="InterPro" id="IPR010997">
    <property type="entry name" value="HRDC-like_sf"/>
</dbReference>
<dbReference type="GO" id="GO:0005730">
    <property type="term" value="C:nucleolus"/>
    <property type="evidence" value="ECO:0007669"/>
    <property type="project" value="TreeGrafter"/>
</dbReference>
<dbReference type="InterPro" id="IPR036397">
    <property type="entry name" value="RNaseH_sf"/>
</dbReference>
<keyword evidence="3" id="KW-0540">Nuclease</keyword>
<dbReference type="GO" id="GO:0071037">
    <property type="term" value="P:nuclear polyadenylation-dependent snRNA catabolic process"/>
    <property type="evidence" value="ECO:0007669"/>
    <property type="project" value="TreeGrafter"/>
</dbReference>
<dbReference type="GO" id="GO:0000176">
    <property type="term" value="C:nuclear exosome (RNase complex)"/>
    <property type="evidence" value="ECO:0007669"/>
    <property type="project" value="InterPro"/>
</dbReference>
<dbReference type="AlphaFoldDB" id="A0A843VHP1"/>
<comment type="subcellular location">
    <subcellularLocation>
        <location evidence="1">Nucleus</location>
    </subcellularLocation>
</comment>
<dbReference type="GO" id="GO:0071035">
    <property type="term" value="P:nuclear polyadenylation-dependent rRNA catabolic process"/>
    <property type="evidence" value="ECO:0007669"/>
    <property type="project" value="TreeGrafter"/>
</dbReference>
<evidence type="ECO:0000256" key="5">
    <source>
        <dbReference type="ARBA" id="ARBA00022835"/>
    </source>
</evidence>
<dbReference type="GO" id="GO:0071044">
    <property type="term" value="P:histone mRNA catabolic process"/>
    <property type="evidence" value="ECO:0007669"/>
    <property type="project" value="TreeGrafter"/>
</dbReference>
<keyword evidence="5" id="KW-0271">Exosome</keyword>
<dbReference type="OrthoDB" id="2250022at2759"/>
<dbReference type="Gene3D" id="3.30.420.10">
    <property type="entry name" value="Ribonuclease H-like superfamily/Ribonuclease H"/>
    <property type="match status" value="1"/>
</dbReference>
<feature type="compositionally biased region" description="Polar residues" evidence="9">
    <location>
        <begin position="881"/>
        <end position="894"/>
    </location>
</feature>
<dbReference type="GO" id="GO:0071040">
    <property type="term" value="P:nuclear polyadenylation-dependent antisense transcript catabolic process"/>
    <property type="evidence" value="ECO:0007669"/>
    <property type="project" value="TreeGrafter"/>
</dbReference>
<evidence type="ECO:0000256" key="4">
    <source>
        <dbReference type="ARBA" id="ARBA00022801"/>
    </source>
</evidence>
<dbReference type="InterPro" id="IPR002562">
    <property type="entry name" value="3'-5'_exonuclease_dom"/>
</dbReference>
<feature type="domain" description="HRDC" evidence="10">
    <location>
        <begin position="535"/>
        <end position="615"/>
    </location>
</feature>
<dbReference type="Pfam" id="PF08066">
    <property type="entry name" value="PMC2NT"/>
    <property type="match status" value="1"/>
</dbReference>
<dbReference type="Pfam" id="PF00570">
    <property type="entry name" value="HRDC"/>
    <property type="match status" value="1"/>
</dbReference>
<feature type="compositionally biased region" description="Low complexity" evidence="9">
    <location>
        <begin position="830"/>
        <end position="841"/>
    </location>
</feature>
<name>A0A843VHP1_COLES</name>